<evidence type="ECO:0000259" key="2">
    <source>
        <dbReference type="Pfam" id="PF01693"/>
    </source>
</evidence>
<dbReference type="Gene3D" id="3.30.420.10">
    <property type="entry name" value="Ribonuclease H-like superfamily/Ribonuclease H"/>
    <property type="match status" value="1"/>
</dbReference>
<dbReference type="InterPro" id="IPR009027">
    <property type="entry name" value="Ribosomal_bL9/RNase_H1_N"/>
</dbReference>
<evidence type="ECO:0000313" key="3">
    <source>
        <dbReference type="EMBL" id="MFL0268420.1"/>
    </source>
</evidence>
<reference evidence="3 4" key="1">
    <citation type="submission" date="2024-11" db="EMBL/GenBank/DDBJ databases">
        <authorList>
            <person name="Heng Y.C."/>
            <person name="Lim A.C.H."/>
            <person name="Lee J.K.Y."/>
            <person name="Kittelmann S."/>
        </authorList>
    </citation>
    <scope>NUCLEOTIDE SEQUENCE [LARGE SCALE GENOMIC DNA]</scope>
    <source>
        <strain evidence="3 4">WILCCON 0202</strain>
    </source>
</reference>
<dbReference type="EMBL" id="JBJHZY010000002">
    <property type="protein sequence ID" value="MFL0268420.1"/>
    <property type="molecule type" value="Genomic_DNA"/>
</dbReference>
<name>A0ABW8TTU9_9CLOT</name>
<dbReference type="InterPro" id="IPR012337">
    <property type="entry name" value="RNaseH-like_sf"/>
</dbReference>
<organism evidence="3 4">
    <name type="scientific">Candidatus Clostridium radicumherbarum</name>
    <dbReference type="NCBI Taxonomy" id="3381662"/>
    <lineage>
        <taxon>Bacteria</taxon>
        <taxon>Bacillati</taxon>
        <taxon>Bacillota</taxon>
        <taxon>Clostridia</taxon>
        <taxon>Eubacteriales</taxon>
        <taxon>Clostridiaceae</taxon>
        <taxon>Clostridium</taxon>
    </lineage>
</organism>
<dbReference type="InterPro" id="IPR036397">
    <property type="entry name" value="RNaseH_sf"/>
</dbReference>
<sequence>MSKKVYAIKEGFDSINNIKVENIIVNTWNECLGYVNGVKGAKYKSFESTEKAENYLRDDNKLLKKGLDSYPLECAHAYVDGSYNEATGRYSYGLIISKKDVIEYVEAGSAIDDSERALRQIAGELKASVRAVEYAACNREKDIVIFHDYEGIYHHAVGTWERKEESSKNYYETINNIKIRNDINIIFVKVDSHTGDLNNEIVDELAKYAAGLNSTGVVKTWLNNKTIMVKDKKVKDYLSKIAGDNSENIITQDNKNV</sequence>
<dbReference type="Proteomes" id="UP001623661">
    <property type="component" value="Unassembled WGS sequence"/>
</dbReference>
<feature type="domain" description="RNase H type-1" evidence="1">
    <location>
        <begin position="77"/>
        <end position="210"/>
    </location>
</feature>
<dbReference type="SUPFAM" id="SSF55658">
    <property type="entry name" value="L9 N-domain-like"/>
    <property type="match status" value="1"/>
</dbReference>
<dbReference type="Pfam" id="PF01693">
    <property type="entry name" value="Cauli_VI"/>
    <property type="match status" value="1"/>
</dbReference>
<protein>
    <submittedName>
        <fullName evidence="3">Viroplasmin family protein</fullName>
    </submittedName>
</protein>
<gene>
    <name evidence="3" type="ORF">ACJDUH_09905</name>
</gene>
<dbReference type="Pfam" id="PF00075">
    <property type="entry name" value="RNase_H"/>
    <property type="match status" value="1"/>
</dbReference>
<dbReference type="Gene3D" id="3.40.970.10">
    <property type="entry name" value="Ribonuclease H1, N-terminal domain"/>
    <property type="match status" value="1"/>
</dbReference>
<dbReference type="InterPro" id="IPR011320">
    <property type="entry name" value="RNase_H1_N"/>
</dbReference>
<comment type="caution">
    <text evidence="3">The sequence shown here is derived from an EMBL/GenBank/DDBJ whole genome shotgun (WGS) entry which is preliminary data.</text>
</comment>
<dbReference type="InterPro" id="IPR002156">
    <property type="entry name" value="RNaseH_domain"/>
</dbReference>
<keyword evidence="4" id="KW-1185">Reference proteome</keyword>
<dbReference type="RefSeq" id="WP_406765053.1">
    <property type="nucleotide sequence ID" value="NZ_JBJHZY010000002.1"/>
</dbReference>
<feature type="domain" description="Ribonuclease H1 N-terminal" evidence="2">
    <location>
        <begin position="4"/>
        <end position="55"/>
    </location>
</feature>
<evidence type="ECO:0000313" key="4">
    <source>
        <dbReference type="Proteomes" id="UP001623661"/>
    </source>
</evidence>
<accession>A0ABW8TTU9</accession>
<dbReference type="CDD" id="cd09277">
    <property type="entry name" value="RNase_HI_bacteria_like"/>
    <property type="match status" value="1"/>
</dbReference>
<dbReference type="InterPro" id="IPR037056">
    <property type="entry name" value="RNase_H1_N_sf"/>
</dbReference>
<dbReference type="SUPFAM" id="SSF53098">
    <property type="entry name" value="Ribonuclease H-like"/>
    <property type="match status" value="1"/>
</dbReference>
<evidence type="ECO:0000259" key="1">
    <source>
        <dbReference type="Pfam" id="PF00075"/>
    </source>
</evidence>
<proteinExistence type="predicted"/>